<keyword evidence="2" id="KW-1185">Reference proteome</keyword>
<dbReference type="GO" id="GO:0005643">
    <property type="term" value="C:nuclear pore"/>
    <property type="evidence" value="ECO:0007669"/>
    <property type="project" value="InterPro"/>
</dbReference>
<dbReference type="Proteomes" id="UP000007648">
    <property type="component" value="Unassembled WGS sequence"/>
</dbReference>
<dbReference type="AlphaFoldDB" id="A0A7N4NWT4"/>
<dbReference type="InterPro" id="IPR038212">
    <property type="entry name" value="TF_EnY2_sf"/>
</dbReference>
<sequence length="73" mass="8569">MMKINKMDTDAQMRAIILQKLIENGEGAQLQELLRAKLFECGWKDQIKAHLHFLNWSLFCRMNFPSLGNNVLY</sequence>
<protein>
    <recommendedName>
        <fullName evidence="3">Transcription and mRNA export factor ENY2</fullName>
    </recommendedName>
</protein>
<name>A0A7N4NWT4_SARHA</name>
<organism evidence="1 2">
    <name type="scientific">Sarcophilus harrisii</name>
    <name type="common">Tasmanian devil</name>
    <name type="synonym">Sarcophilus laniarius</name>
    <dbReference type="NCBI Taxonomy" id="9305"/>
    <lineage>
        <taxon>Eukaryota</taxon>
        <taxon>Metazoa</taxon>
        <taxon>Chordata</taxon>
        <taxon>Craniata</taxon>
        <taxon>Vertebrata</taxon>
        <taxon>Euteleostomi</taxon>
        <taxon>Mammalia</taxon>
        <taxon>Metatheria</taxon>
        <taxon>Dasyuromorphia</taxon>
        <taxon>Dasyuridae</taxon>
        <taxon>Sarcophilus</taxon>
    </lineage>
</organism>
<dbReference type="Ensembl" id="ENSSHAT00000037754.1">
    <property type="protein sequence ID" value="ENSSHAP00000029665.1"/>
    <property type="gene ID" value="ENSSHAG00000031773.1"/>
</dbReference>
<dbReference type="InParanoid" id="A0A7N4NWT4"/>
<evidence type="ECO:0000313" key="2">
    <source>
        <dbReference type="Proteomes" id="UP000007648"/>
    </source>
</evidence>
<accession>A0A7N4NWT4</accession>
<dbReference type="GO" id="GO:0006406">
    <property type="term" value="P:mRNA export from nucleus"/>
    <property type="evidence" value="ECO:0007669"/>
    <property type="project" value="InterPro"/>
</dbReference>
<dbReference type="GO" id="GO:0000124">
    <property type="term" value="C:SAGA complex"/>
    <property type="evidence" value="ECO:0007669"/>
    <property type="project" value="InterPro"/>
</dbReference>
<evidence type="ECO:0000313" key="1">
    <source>
        <dbReference type="Ensembl" id="ENSSHAP00000029665.1"/>
    </source>
</evidence>
<dbReference type="GO" id="GO:0003713">
    <property type="term" value="F:transcription coactivator activity"/>
    <property type="evidence" value="ECO:0007669"/>
    <property type="project" value="InterPro"/>
</dbReference>
<dbReference type="GeneTree" id="ENSGT00940000167880"/>
<reference evidence="1 2" key="1">
    <citation type="journal article" date="2011" name="Proc. Natl. Acad. Sci. U.S.A.">
        <title>Genetic diversity and population structure of the endangered marsupial Sarcophilus harrisii (Tasmanian devil).</title>
        <authorList>
            <person name="Miller W."/>
            <person name="Hayes V.M."/>
            <person name="Ratan A."/>
            <person name="Petersen D.C."/>
            <person name="Wittekindt N.E."/>
            <person name="Miller J."/>
            <person name="Walenz B."/>
            <person name="Knight J."/>
            <person name="Qi J."/>
            <person name="Zhao F."/>
            <person name="Wang Q."/>
            <person name="Bedoya-Reina O.C."/>
            <person name="Katiyar N."/>
            <person name="Tomsho L.P."/>
            <person name="Kasson L.M."/>
            <person name="Hardie R.A."/>
            <person name="Woodbridge P."/>
            <person name="Tindall E.A."/>
            <person name="Bertelsen M.F."/>
            <person name="Dixon D."/>
            <person name="Pyecroft S."/>
            <person name="Helgen K.M."/>
            <person name="Lesk A.M."/>
            <person name="Pringle T.H."/>
            <person name="Patterson N."/>
            <person name="Zhang Y."/>
            <person name="Kreiss A."/>
            <person name="Woods G.M."/>
            <person name="Jones M.E."/>
            <person name="Schuster S.C."/>
        </authorList>
    </citation>
    <scope>NUCLEOTIDE SEQUENCE [LARGE SCALE GENOMIC DNA]</scope>
</reference>
<reference evidence="1" key="2">
    <citation type="submission" date="2025-08" db="UniProtKB">
        <authorList>
            <consortium name="Ensembl"/>
        </authorList>
    </citation>
    <scope>IDENTIFICATION</scope>
</reference>
<proteinExistence type="predicted"/>
<dbReference type="Gene3D" id="1.10.246.140">
    <property type="match status" value="1"/>
</dbReference>
<dbReference type="PANTHER" id="PTHR12514">
    <property type="entry name" value="ENHANCER OF YELLOW 2 TRANSCRIPTION FACTOR"/>
    <property type="match status" value="1"/>
</dbReference>
<reference evidence="1" key="3">
    <citation type="submission" date="2025-09" db="UniProtKB">
        <authorList>
            <consortium name="Ensembl"/>
        </authorList>
    </citation>
    <scope>IDENTIFICATION</scope>
</reference>
<dbReference type="InterPro" id="IPR018783">
    <property type="entry name" value="TF_ENY2"/>
</dbReference>
<dbReference type="Pfam" id="PF10163">
    <property type="entry name" value="EnY2"/>
    <property type="match status" value="1"/>
</dbReference>
<evidence type="ECO:0008006" key="3">
    <source>
        <dbReference type="Google" id="ProtNLM"/>
    </source>
</evidence>